<evidence type="ECO:0000313" key="3">
    <source>
        <dbReference type="Proteomes" id="UP000002169"/>
    </source>
</evidence>
<feature type="transmembrane region" description="Helical" evidence="1">
    <location>
        <begin position="192"/>
        <end position="219"/>
    </location>
</feature>
<feature type="transmembrane region" description="Helical" evidence="1">
    <location>
        <begin position="150"/>
        <end position="172"/>
    </location>
</feature>
<name>B1K644_BURO0</name>
<dbReference type="AlphaFoldDB" id="B1K644"/>
<reference evidence="3" key="1">
    <citation type="submission" date="2008-02" db="EMBL/GenBank/DDBJ databases">
        <title>Complete sequence of chromosome 2 of Burkholderia cenocepacia MC0-3.</title>
        <authorList>
            <person name="Copeland A."/>
            <person name="Lucas S."/>
            <person name="Lapidus A."/>
            <person name="Barry K."/>
            <person name="Bruce D."/>
            <person name="Goodwin L."/>
            <person name="Glavina del Rio T."/>
            <person name="Dalin E."/>
            <person name="Tice H."/>
            <person name="Pitluck S."/>
            <person name="Chain P."/>
            <person name="Malfatti S."/>
            <person name="Shin M."/>
            <person name="Vergez L."/>
            <person name="Schmutz J."/>
            <person name="Larimer F."/>
            <person name="Land M."/>
            <person name="Hauser L."/>
            <person name="Kyrpides N."/>
            <person name="Mikhailova N."/>
            <person name="Tiedje J."/>
            <person name="Richardson P."/>
        </authorList>
    </citation>
    <scope>NUCLEOTIDE SEQUENCE [LARGE SCALE GENOMIC DNA]</scope>
    <source>
        <strain evidence="3">MC0-3</strain>
    </source>
</reference>
<proteinExistence type="predicted"/>
<dbReference type="KEGG" id="bcm:Bcenmc03_4999"/>
<feature type="transmembrane region" description="Helical" evidence="1">
    <location>
        <begin position="107"/>
        <end position="129"/>
    </location>
</feature>
<keyword evidence="1" id="KW-0472">Membrane</keyword>
<dbReference type="Proteomes" id="UP000002169">
    <property type="component" value="Chromosome 2"/>
</dbReference>
<accession>B1K644</accession>
<dbReference type="HOGENOM" id="CLU_106604_0_0_4"/>
<keyword evidence="1" id="KW-1133">Transmembrane helix</keyword>
<organism evidence="2 3">
    <name type="scientific">Burkholderia orbicola (strain MC0-3)</name>
    <dbReference type="NCBI Taxonomy" id="406425"/>
    <lineage>
        <taxon>Bacteria</taxon>
        <taxon>Pseudomonadati</taxon>
        <taxon>Pseudomonadota</taxon>
        <taxon>Betaproteobacteria</taxon>
        <taxon>Burkholderiales</taxon>
        <taxon>Burkholderiaceae</taxon>
        <taxon>Burkholderia</taxon>
        <taxon>Burkholderia cepacia complex</taxon>
        <taxon>Burkholderia orbicola</taxon>
    </lineage>
</organism>
<gene>
    <name evidence="2" type="ordered locus">Bcenmc03_4999</name>
</gene>
<evidence type="ECO:0000256" key="1">
    <source>
        <dbReference type="SAM" id="Phobius"/>
    </source>
</evidence>
<protein>
    <recommendedName>
        <fullName evidence="4">Transmembrane protein</fullName>
    </recommendedName>
</protein>
<evidence type="ECO:0000313" key="2">
    <source>
        <dbReference type="EMBL" id="ACA94129.1"/>
    </source>
</evidence>
<dbReference type="EMBL" id="CP000959">
    <property type="protein sequence ID" value="ACA94129.1"/>
    <property type="molecule type" value="Genomic_DNA"/>
</dbReference>
<feature type="transmembrane region" description="Helical" evidence="1">
    <location>
        <begin position="52"/>
        <end position="69"/>
    </location>
</feature>
<keyword evidence="1" id="KW-0812">Transmembrane</keyword>
<evidence type="ECO:0008006" key="4">
    <source>
        <dbReference type="Google" id="ProtNLM"/>
    </source>
</evidence>
<sequence>MRMKWRGESRSHASANGREGGAYRRPLLMAKRSGAGPRNVLSFLIEFYRRSPVLMALHFAGALIAWFAPDDALKRWPMLKPAVTAIGEVFPLLPKAIEKSLFPDVTALYFALVLAAVPIRIFEGFRLCYAERKEIVAGYFGYSWKRKICAFMVAILFLCGSVFLLIFHGQYFDWNFMSVGRSRFWLGVVGPLFAGGYLVICFVVASVAIVALSCCIFFVEKRCCGS</sequence>